<evidence type="ECO:0000313" key="1">
    <source>
        <dbReference type="EMBL" id="KAJ8623442.1"/>
    </source>
</evidence>
<protein>
    <submittedName>
        <fullName evidence="1">Uncharacterized protein</fullName>
    </submittedName>
</protein>
<accession>A0ACC2KQK1</accession>
<comment type="caution">
    <text evidence="1">The sequence shown here is derived from an EMBL/GenBank/DDBJ whole genome shotgun (WGS) entry which is preliminary data.</text>
</comment>
<keyword evidence="2" id="KW-1185">Reference proteome</keyword>
<name>A0ACC2KQK1_PERAE</name>
<proteinExistence type="predicted"/>
<dbReference type="EMBL" id="CM056818">
    <property type="protein sequence ID" value="KAJ8623442.1"/>
    <property type="molecule type" value="Genomic_DNA"/>
</dbReference>
<sequence>MGDTAQRERDLAVDLESGGTTSDEDGARDVVPGITKAKKLLGRVWKGEGDLNSANYSELNSSDAFENLGLLAPDKKFGGEENVGKDVKRETPRKKSGKKAPKPPRPPKSPSLDAADKKLVKEINELAMLKRARMERMKALKKMKAAKAVSSGSSSSNLCAMVITILFCLIIILQGAFSRGHSSGDFVGSPESSGEMTGGLISVQYYRNAVASSNNGPAPGSESPNVVERVSGLGTQEGSRAPE</sequence>
<gene>
    <name evidence="1" type="ORF">MRB53_031971</name>
</gene>
<dbReference type="Proteomes" id="UP001234297">
    <property type="component" value="Chromosome 10"/>
</dbReference>
<reference evidence="1 2" key="1">
    <citation type="journal article" date="2022" name="Hortic Res">
        <title>A haplotype resolved chromosomal level avocado genome allows analysis of novel avocado genes.</title>
        <authorList>
            <person name="Nath O."/>
            <person name="Fletcher S.J."/>
            <person name="Hayward A."/>
            <person name="Shaw L.M."/>
            <person name="Masouleh A.K."/>
            <person name="Furtado A."/>
            <person name="Henry R.J."/>
            <person name="Mitter N."/>
        </authorList>
    </citation>
    <scope>NUCLEOTIDE SEQUENCE [LARGE SCALE GENOMIC DNA]</scope>
    <source>
        <strain evidence="2">cv. Hass</strain>
    </source>
</reference>
<organism evidence="1 2">
    <name type="scientific">Persea americana</name>
    <name type="common">Avocado</name>
    <dbReference type="NCBI Taxonomy" id="3435"/>
    <lineage>
        <taxon>Eukaryota</taxon>
        <taxon>Viridiplantae</taxon>
        <taxon>Streptophyta</taxon>
        <taxon>Embryophyta</taxon>
        <taxon>Tracheophyta</taxon>
        <taxon>Spermatophyta</taxon>
        <taxon>Magnoliopsida</taxon>
        <taxon>Magnoliidae</taxon>
        <taxon>Laurales</taxon>
        <taxon>Lauraceae</taxon>
        <taxon>Persea</taxon>
    </lineage>
</organism>
<evidence type="ECO:0000313" key="2">
    <source>
        <dbReference type="Proteomes" id="UP001234297"/>
    </source>
</evidence>